<feature type="compositionally biased region" description="Basic and acidic residues" evidence="1">
    <location>
        <begin position="28"/>
        <end position="37"/>
    </location>
</feature>
<dbReference type="Proteomes" id="UP000699462">
    <property type="component" value="Unassembled WGS sequence"/>
</dbReference>
<evidence type="ECO:0000256" key="1">
    <source>
        <dbReference type="SAM" id="MobiDB-lite"/>
    </source>
</evidence>
<feature type="compositionally biased region" description="Polar residues" evidence="1">
    <location>
        <begin position="49"/>
        <end position="65"/>
    </location>
</feature>
<sequence length="154" mass="17145">MDAASHVAELAKLEETLQRRRAENAARISRAFEKENCGDDQTDDPSVNHRISQVASSSGRGSTYHVQGDDASWTVEKETCQDAQKVVQLAHENQKLVTEVEDLLKRLKPFKDLKLTMSGSENESTDQKWTPNPGLESFRLTTTSGSTPSQHSQM</sequence>
<protein>
    <submittedName>
        <fullName evidence="2">Uncharacterized protein</fullName>
    </submittedName>
</protein>
<dbReference type="EMBL" id="JTDF01021969">
    <property type="protein sequence ID" value="KAF8561139.1"/>
    <property type="molecule type" value="Genomic_DNA"/>
</dbReference>
<dbReference type="AlphaFoldDB" id="A0A8T0CZR7"/>
<organism evidence="2 3">
    <name type="scientific">Paragonimus westermani</name>
    <dbReference type="NCBI Taxonomy" id="34504"/>
    <lineage>
        <taxon>Eukaryota</taxon>
        <taxon>Metazoa</taxon>
        <taxon>Spiralia</taxon>
        <taxon>Lophotrochozoa</taxon>
        <taxon>Platyhelminthes</taxon>
        <taxon>Trematoda</taxon>
        <taxon>Digenea</taxon>
        <taxon>Plagiorchiida</taxon>
        <taxon>Troglotremata</taxon>
        <taxon>Troglotrematidae</taxon>
        <taxon>Paragonimus</taxon>
    </lineage>
</organism>
<feature type="compositionally biased region" description="Polar residues" evidence="1">
    <location>
        <begin position="117"/>
        <end position="130"/>
    </location>
</feature>
<proteinExistence type="predicted"/>
<feature type="compositionally biased region" description="Polar residues" evidence="1">
    <location>
        <begin position="139"/>
        <end position="154"/>
    </location>
</feature>
<evidence type="ECO:0000313" key="2">
    <source>
        <dbReference type="EMBL" id="KAF8561139.1"/>
    </source>
</evidence>
<comment type="caution">
    <text evidence="2">The sequence shown here is derived from an EMBL/GenBank/DDBJ whole genome shotgun (WGS) entry which is preliminary data.</text>
</comment>
<gene>
    <name evidence="2" type="ORF">P879_09730</name>
</gene>
<name>A0A8T0CZR7_9TREM</name>
<reference evidence="2 3" key="1">
    <citation type="submission" date="2019-07" db="EMBL/GenBank/DDBJ databases">
        <title>Annotation for the trematode Paragonimus westermani.</title>
        <authorList>
            <person name="Choi Y.-J."/>
        </authorList>
    </citation>
    <scope>NUCLEOTIDE SEQUENCE [LARGE SCALE GENOMIC DNA]</scope>
    <source>
        <strain evidence="2">180907_Pwestermani</strain>
    </source>
</reference>
<feature type="region of interest" description="Disordered" evidence="1">
    <location>
        <begin position="116"/>
        <end position="154"/>
    </location>
</feature>
<keyword evidence="3" id="KW-1185">Reference proteome</keyword>
<feature type="region of interest" description="Disordered" evidence="1">
    <location>
        <begin position="28"/>
        <end position="68"/>
    </location>
</feature>
<accession>A0A8T0CZR7</accession>
<evidence type="ECO:0000313" key="3">
    <source>
        <dbReference type="Proteomes" id="UP000699462"/>
    </source>
</evidence>